<dbReference type="GO" id="GO:0003677">
    <property type="term" value="F:DNA binding"/>
    <property type="evidence" value="ECO:0007669"/>
    <property type="project" value="InterPro"/>
</dbReference>
<dbReference type="Proteomes" id="UP000717696">
    <property type="component" value="Unassembled WGS sequence"/>
</dbReference>
<evidence type="ECO:0000313" key="5">
    <source>
        <dbReference type="EMBL" id="KAH7145599.1"/>
    </source>
</evidence>
<dbReference type="GO" id="GO:0001080">
    <property type="term" value="P:nitrogen catabolite activation of transcription from RNA polymerase II promoter"/>
    <property type="evidence" value="ECO:0007669"/>
    <property type="project" value="TreeGrafter"/>
</dbReference>
<keyword evidence="1" id="KW-0479">Metal-binding</keyword>
<sequence>MRKYMSKRQRPCDFCRSRKTACRIEGSPPCRSCHLHGKECTFVEAARPRKKHLTDALAESPTDEYELAGGSINIITTEPGLTGPIAGFPNIDNVTSIDEAGLTTTPFPEMSMQFLDNLDMDGSEYQFMFRTPHSSASNGSAAGDFDAPSQSPPNHLPPDDSDILLDKAGKQNPEILGLTGDMDPYLLRSYQTDERGTFKFKQLAIHSMHQGPIPIQFLVSQPSLFARSREEAGHEVVPDNELRSRLEKEVSVPMGKRLITLYQKFIAPHYPIFSAQLLPDPASSASHLLAAIYSITFPFAMYDDQLYIDLAYDSPPYGPLSRIINTALATDLHSPNIALVQTLLLVVGRPSSNPLVSDASYRWSMMGMLVAAAVNIGLHLDPSAWKISPSQISQRRRLSFSIYATDKWLAASLGRPPYINDANWLVSSLRASDDQYSGLSLEQWTDMLDFSSSTSVLNSTLSSLYSLRSVQAFVDNPEAGLDIANKLMQGLVSNRRTPNPDYQQAQSDSSSIMRTILTLGHHQTALLILRSVVRPYLGITSEVLNTSLLEPRETTRLRMKDCLVDFFKFIRSLKTDDVNGFWPPWCQSAFSLLCFTELLMTVSSLTFDETTMWIEILQETRIQLRLKSSSLPVLRLGLLRIDAVFWRGVNKVLKLEPHVLDALKVSSEP</sequence>
<dbReference type="AlphaFoldDB" id="A0A9P9EUL4"/>
<dbReference type="GO" id="GO:0008270">
    <property type="term" value="F:zinc ion binding"/>
    <property type="evidence" value="ECO:0007669"/>
    <property type="project" value="InterPro"/>
</dbReference>
<comment type="caution">
    <text evidence="5">The sequence shown here is derived from an EMBL/GenBank/DDBJ whole genome shotgun (WGS) entry which is preliminary data.</text>
</comment>
<dbReference type="InterPro" id="IPR050797">
    <property type="entry name" value="Carb_Metab_Trans_Reg"/>
</dbReference>
<dbReference type="SMART" id="SM00906">
    <property type="entry name" value="Fungal_trans"/>
    <property type="match status" value="1"/>
</dbReference>
<dbReference type="Pfam" id="PF04082">
    <property type="entry name" value="Fungal_trans"/>
    <property type="match status" value="1"/>
</dbReference>
<protein>
    <submittedName>
        <fullName evidence="5">Fungal-specific transcription factor</fullName>
    </submittedName>
</protein>
<keyword evidence="2" id="KW-0539">Nucleus</keyword>
<evidence type="ECO:0000313" key="6">
    <source>
        <dbReference type="Proteomes" id="UP000717696"/>
    </source>
</evidence>
<reference evidence="5" key="1">
    <citation type="journal article" date="2021" name="Nat. Commun.">
        <title>Genetic determinants of endophytism in the Arabidopsis root mycobiome.</title>
        <authorList>
            <person name="Mesny F."/>
            <person name="Miyauchi S."/>
            <person name="Thiergart T."/>
            <person name="Pickel B."/>
            <person name="Atanasova L."/>
            <person name="Karlsson M."/>
            <person name="Huettel B."/>
            <person name="Barry K.W."/>
            <person name="Haridas S."/>
            <person name="Chen C."/>
            <person name="Bauer D."/>
            <person name="Andreopoulos W."/>
            <person name="Pangilinan J."/>
            <person name="LaButti K."/>
            <person name="Riley R."/>
            <person name="Lipzen A."/>
            <person name="Clum A."/>
            <person name="Drula E."/>
            <person name="Henrissat B."/>
            <person name="Kohler A."/>
            <person name="Grigoriev I.V."/>
            <person name="Martin F.M."/>
            <person name="Hacquard S."/>
        </authorList>
    </citation>
    <scope>NUCLEOTIDE SEQUENCE</scope>
    <source>
        <strain evidence="5">MPI-CAGE-AT-0021</strain>
    </source>
</reference>
<dbReference type="GO" id="GO:0006351">
    <property type="term" value="P:DNA-templated transcription"/>
    <property type="evidence" value="ECO:0007669"/>
    <property type="project" value="InterPro"/>
</dbReference>
<dbReference type="InterPro" id="IPR036864">
    <property type="entry name" value="Zn2-C6_fun-type_DNA-bd_sf"/>
</dbReference>
<proteinExistence type="predicted"/>
<keyword evidence="6" id="KW-1185">Reference proteome</keyword>
<name>A0A9P9EUL4_9HYPO</name>
<dbReference type="PANTHER" id="PTHR31668:SF4">
    <property type="entry name" value="TRANSCRIPTIONAL ACTIVATOR PROTEIN DAL81"/>
    <property type="match status" value="1"/>
</dbReference>
<accession>A0A9P9EUL4</accession>
<evidence type="ECO:0000256" key="3">
    <source>
        <dbReference type="SAM" id="MobiDB-lite"/>
    </source>
</evidence>
<dbReference type="CDD" id="cd00067">
    <property type="entry name" value="GAL4"/>
    <property type="match status" value="1"/>
</dbReference>
<feature type="domain" description="Zn(2)-C6 fungal-type" evidence="4">
    <location>
        <begin position="11"/>
        <end position="42"/>
    </location>
</feature>
<dbReference type="EMBL" id="JAGMUU010000009">
    <property type="protein sequence ID" value="KAH7145599.1"/>
    <property type="molecule type" value="Genomic_DNA"/>
</dbReference>
<dbReference type="OrthoDB" id="408631at2759"/>
<dbReference type="InterPro" id="IPR007219">
    <property type="entry name" value="XnlR_reg_dom"/>
</dbReference>
<dbReference type="PANTHER" id="PTHR31668">
    <property type="entry name" value="GLUCOSE TRANSPORT TRANSCRIPTION REGULATOR RGT1-RELATED-RELATED"/>
    <property type="match status" value="1"/>
</dbReference>
<dbReference type="PROSITE" id="PS00463">
    <property type="entry name" value="ZN2_CY6_FUNGAL_1"/>
    <property type="match status" value="1"/>
</dbReference>
<evidence type="ECO:0000256" key="1">
    <source>
        <dbReference type="ARBA" id="ARBA00022723"/>
    </source>
</evidence>
<dbReference type="SUPFAM" id="SSF57701">
    <property type="entry name" value="Zn2/Cys6 DNA-binding domain"/>
    <property type="match status" value="1"/>
</dbReference>
<dbReference type="SMART" id="SM00066">
    <property type="entry name" value="GAL4"/>
    <property type="match status" value="1"/>
</dbReference>
<feature type="region of interest" description="Disordered" evidence="3">
    <location>
        <begin position="131"/>
        <end position="166"/>
    </location>
</feature>
<dbReference type="GO" id="GO:0000981">
    <property type="term" value="F:DNA-binding transcription factor activity, RNA polymerase II-specific"/>
    <property type="evidence" value="ECO:0007669"/>
    <property type="project" value="InterPro"/>
</dbReference>
<evidence type="ECO:0000259" key="4">
    <source>
        <dbReference type="PROSITE" id="PS50048"/>
    </source>
</evidence>
<dbReference type="GO" id="GO:0005634">
    <property type="term" value="C:nucleus"/>
    <property type="evidence" value="ECO:0007669"/>
    <property type="project" value="TreeGrafter"/>
</dbReference>
<organism evidence="5 6">
    <name type="scientific">Dactylonectria estremocensis</name>
    <dbReference type="NCBI Taxonomy" id="1079267"/>
    <lineage>
        <taxon>Eukaryota</taxon>
        <taxon>Fungi</taxon>
        <taxon>Dikarya</taxon>
        <taxon>Ascomycota</taxon>
        <taxon>Pezizomycotina</taxon>
        <taxon>Sordariomycetes</taxon>
        <taxon>Hypocreomycetidae</taxon>
        <taxon>Hypocreales</taxon>
        <taxon>Nectriaceae</taxon>
        <taxon>Dactylonectria</taxon>
    </lineage>
</organism>
<dbReference type="InterPro" id="IPR001138">
    <property type="entry name" value="Zn2Cys6_DnaBD"/>
</dbReference>
<gene>
    <name evidence="5" type="ORF">B0J13DRAFT_323572</name>
</gene>
<dbReference type="PROSITE" id="PS50048">
    <property type="entry name" value="ZN2_CY6_FUNGAL_2"/>
    <property type="match status" value="1"/>
</dbReference>
<dbReference type="CDD" id="cd12148">
    <property type="entry name" value="fungal_TF_MHR"/>
    <property type="match status" value="1"/>
</dbReference>
<dbReference type="Gene3D" id="4.10.240.10">
    <property type="entry name" value="Zn(2)-C6 fungal-type DNA-binding domain"/>
    <property type="match status" value="1"/>
</dbReference>
<evidence type="ECO:0000256" key="2">
    <source>
        <dbReference type="ARBA" id="ARBA00023242"/>
    </source>
</evidence>